<reference evidence="2" key="1">
    <citation type="journal article" date="2021" name="PeerJ">
        <title>Extensive microbial diversity within the chicken gut microbiome revealed by metagenomics and culture.</title>
        <authorList>
            <person name="Gilroy R."/>
            <person name="Ravi A."/>
            <person name="Getino M."/>
            <person name="Pursley I."/>
            <person name="Horton D.L."/>
            <person name="Alikhan N.F."/>
            <person name="Baker D."/>
            <person name="Gharbi K."/>
            <person name="Hall N."/>
            <person name="Watson M."/>
            <person name="Adriaenssens E.M."/>
            <person name="Foster-Nyarko E."/>
            <person name="Jarju S."/>
            <person name="Secka A."/>
            <person name="Antonio M."/>
            <person name="Oren A."/>
            <person name="Chaudhuri R.R."/>
            <person name="La Ragione R."/>
            <person name="Hildebrand F."/>
            <person name="Pallen M.J."/>
        </authorList>
    </citation>
    <scope>NUCLEOTIDE SEQUENCE</scope>
    <source>
        <strain evidence="2">150</strain>
    </source>
</reference>
<feature type="transmembrane region" description="Helical" evidence="1">
    <location>
        <begin position="225"/>
        <end position="247"/>
    </location>
</feature>
<name>A0A9E3ZU76_9ENTE</name>
<evidence type="ECO:0000256" key="1">
    <source>
        <dbReference type="SAM" id="Phobius"/>
    </source>
</evidence>
<dbReference type="AlphaFoldDB" id="A0A9E3ZU76"/>
<feature type="transmembrane region" description="Helical" evidence="1">
    <location>
        <begin position="147"/>
        <end position="169"/>
    </location>
</feature>
<sequence length="252" mass="28632">MTQFLAFSKKELLETWRTKKLVLLFVIFMIFGLMSPLVAKLTPEILKMSFGEEFPIVAPTSLDSWMQYYKNLSQIGLYLFAIVFSGVVSQEIQKGTLVHLVTKGLNRSVIIGSKWFILYLQWTLILSLSFVITFGYTYFYFPDNASAHPWLAFFPLLIFGLFFCSLIIFTSTVARSSFEGLLLTIFVMILGYIGGVFESLTTWNPVSLIGQNLAILQGTDRLSEYLPSILVTLLLTIVLIVMSINVLKRKKI</sequence>
<comment type="caution">
    <text evidence="2">The sequence shown here is derived from an EMBL/GenBank/DDBJ whole genome shotgun (WGS) entry which is preliminary data.</text>
</comment>
<feature type="transmembrane region" description="Helical" evidence="1">
    <location>
        <begin position="72"/>
        <end position="89"/>
    </location>
</feature>
<accession>A0A9E3ZU76</accession>
<gene>
    <name evidence="2" type="ORF">K8V42_05170</name>
</gene>
<dbReference type="Proteomes" id="UP000813384">
    <property type="component" value="Unassembled WGS sequence"/>
</dbReference>
<organism evidence="2 3">
    <name type="scientific">Enterococcus aquimarinus</name>
    <dbReference type="NCBI Taxonomy" id="328396"/>
    <lineage>
        <taxon>Bacteria</taxon>
        <taxon>Bacillati</taxon>
        <taxon>Bacillota</taxon>
        <taxon>Bacilli</taxon>
        <taxon>Lactobacillales</taxon>
        <taxon>Enterococcaceae</taxon>
        <taxon>Enterococcus</taxon>
    </lineage>
</organism>
<feature type="transmembrane region" description="Helical" evidence="1">
    <location>
        <begin position="21"/>
        <end position="39"/>
    </location>
</feature>
<dbReference type="PANTHER" id="PTHR37305:SF1">
    <property type="entry name" value="MEMBRANE PROTEIN"/>
    <property type="match status" value="1"/>
</dbReference>
<evidence type="ECO:0000313" key="3">
    <source>
        <dbReference type="Proteomes" id="UP000813384"/>
    </source>
</evidence>
<reference evidence="2" key="2">
    <citation type="submission" date="2021-11" db="EMBL/GenBank/DDBJ databases">
        <authorList>
            <person name="Gilroy R."/>
        </authorList>
    </citation>
    <scope>NUCLEOTIDE SEQUENCE</scope>
    <source>
        <strain evidence="2">150</strain>
    </source>
</reference>
<feature type="transmembrane region" description="Helical" evidence="1">
    <location>
        <begin position="181"/>
        <end position="205"/>
    </location>
</feature>
<keyword evidence="1" id="KW-0812">Transmembrane</keyword>
<evidence type="ECO:0000313" key="2">
    <source>
        <dbReference type="EMBL" id="MCC9273663.1"/>
    </source>
</evidence>
<proteinExistence type="predicted"/>
<keyword evidence="1" id="KW-0472">Membrane</keyword>
<dbReference type="EMBL" id="JAJJVO010000078">
    <property type="protein sequence ID" value="MCC9273663.1"/>
    <property type="molecule type" value="Genomic_DNA"/>
</dbReference>
<protein>
    <submittedName>
        <fullName evidence="2">ABC transporter permease</fullName>
    </submittedName>
</protein>
<keyword evidence="1" id="KW-1133">Transmembrane helix</keyword>
<dbReference type="PANTHER" id="PTHR37305">
    <property type="entry name" value="INTEGRAL MEMBRANE PROTEIN-RELATED"/>
    <property type="match status" value="1"/>
</dbReference>
<feature type="transmembrane region" description="Helical" evidence="1">
    <location>
        <begin position="116"/>
        <end position="141"/>
    </location>
</feature>
<dbReference type="OrthoDB" id="4187110at2"/>
<dbReference type="RefSeq" id="WP_071874417.1">
    <property type="nucleotide sequence ID" value="NZ_JBHSHF010000020.1"/>
</dbReference>